<dbReference type="PROSITE" id="PS51257">
    <property type="entry name" value="PROKAR_LIPOPROTEIN"/>
    <property type="match status" value="1"/>
</dbReference>
<evidence type="ECO:0008006" key="4">
    <source>
        <dbReference type="Google" id="ProtNLM"/>
    </source>
</evidence>
<keyword evidence="3" id="KW-1185">Reference proteome</keyword>
<feature type="signal peptide" evidence="1">
    <location>
        <begin position="1"/>
        <end position="20"/>
    </location>
</feature>
<evidence type="ECO:0000313" key="3">
    <source>
        <dbReference type="Proteomes" id="UP000006044"/>
    </source>
</evidence>
<dbReference type="Pfam" id="PF16215">
    <property type="entry name" value="DUF4876"/>
    <property type="match status" value="1"/>
</dbReference>
<reference evidence="2 3" key="1">
    <citation type="submission" date="2012-08" db="EMBL/GenBank/DDBJ databases">
        <title>The Genome Sequence of Barnesiella intestinihominis YIT 11860.</title>
        <authorList>
            <consortium name="The Broad Institute Genome Sequencing Platform"/>
            <person name="Earl A."/>
            <person name="Ward D."/>
            <person name="Feldgarden M."/>
            <person name="Gevers D."/>
            <person name="Morotomi M."/>
            <person name="Walker B."/>
            <person name="Young S.K."/>
            <person name="Zeng Q."/>
            <person name="Gargeya S."/>
            <person name="Fitzgerald M."/>
            <person name="Haas B."/>
            <person name="Abouelleil A."/>
            <person name="Alvarado L."/>
            <person name="Arachchi H.M."/>
            <person name="Berlin A.M."/>
            <person name="Chapman S.B."/>
            <person name="Goldberg J."/>
            <person name="Griggs A."/>
            <person name="Gujja S."/>
            <person name="Hansen M."/>
            <person name="Howarth C."/>
            <person name="Imamovic A."/>
            <person name="Larimer J."/>
            <person name="McCowen C."/>
            <person name="Montmayeur A."/>
            <person name="Murphy C."/>
            <person name="Neiman D."/>
            <person name="Pearson M."/>
            <person name="Priest M."/>
            <person name="Roberts A."/>
            <person name="Saif S."/>
            <person name="Shea T."/>
            <person name="Sisk P."/>
            <person name="Sykes S."/>
            <person name="Wortman J."/>
            <person name="Nusbaum C."/>
            <person name="Birren B."/>
        </authorList>
    </citation>
    <scope>NUCLEOTIDE SEQUENCE [LARGE SCALE GENOMIC DNA]</scope>
    <source>
        <strain evidence="2 3">YIT 11860</strain>
    </source>
</reference>
<dbReference type="InterPro" id="IPR032627">
    <property type="entry name" value="DUF4876"/>
</dbReference>
<dbReference type="HOGENOM" id="CLU_046268_1_0_10"/>
<keyword evidence="1" id="KW-0732">Signal</keyword>
<comment type="caution">
    <text evidence="2">The sequence shown here is derived from an EMBL/GenBank/DDBJ whole genome shotgun (WGS) entry which is preliminary data.</text>
</comment>
<proteinExistence type="predicted"/>
<dbReference type="eggNOG" id="ENOG502Z9BC">
    <property type="taxonomic scope" value="Bacteria"/>
</dbReference>
<gene>
    <name evidence="2" type="ORF">HMPREF9448_00777</name>
</gene>
<protein>
    <recommendedName>
        <fullName evidence="4">DUF4876 domain-containing protein</fullName>
    </recommendedName>
</protein>
<sequence length="400" mass="44063">MKLKRFFSFLLFATVITAFTACDEDEDTSVPVDVTLNFTAPSDTITSFTWAEGKATFTDLNRGKEYELDLSQSSVITLSSGLYNITVEGAIASTSGEILCNVRSTKDNVQISAPSTSIALELSIYTPSNSLILKEIYVTGTANDKGTSSLYDKYFVIYNNSSETVYADGVALLESTFGTTEKYQYNDNPQPMTTTFTAAAIYVIPGNGTEHPLAPGEQLVLADQGYDFTQTKADAIDLSIADFEWYDETEKGMDPDIAEVPNLDKWYSYSATIWMPNNQANRAYAIARMGVSKDEFLANYYKEYHYTATNGKEMTKKGYDVPVAWVLDAVNLGNTGFERIATPAVLDRSYATTGIAGTDKTRFGRSFIRKVASSTGSYTVYQDTDDSANDFTFTTPSLKK</sequence>
<evidence type="ECO:0000256" key="1">
    <source>
        <dbReference type="SAM" id="SignalP"/>
    </source>
</evidence>
<dbReference type="Proteomes" id="UP000006044">
    <property type="component" value="Unassembled WGS sequence"/>
</dbReference>
<dbReference type="AlphaFoldDB" id="K0X4P7"/>
<name>K0X4P7_9BACT</name>
<accession>K0X4P7</accession>
<dbReference type="EMBL" id="ADLE01000006">
    <property type="protein sequence ID" value="EJZ65396.1"/>
    <property type="molecule type" value="Genomic_DNA"/>
</dbReference>
<feature type="chain" id="PRO_5003844395" description="DUF4876 domain-containing protein" evidence="1">
    <location>
        <begin position="21"/>
        <end position="400"/>
    </location>
</feature>
<organism evidence="2 3">
    <name type="scientific">Barnesiella intestinihominis YIT 11860</name>
    <dbReference type="NCBI Taxonomy" id="742726"/>
    <lineage>
        <taxon>Bacteria</taxon>
        <taxon>Pseudomonadati</taxon>
        <taxon>Bacteroidota</taxon>
        <taxon>Bacteroidia</taxon>
        <taxon>Bacteroidales</taxon>
        <taxon>Barnesiellaceae</taxon>
        <taxon>Barnesiella</taxon>
    </lineage>
</organism>
<dbReference type="GeneID" id="77848096"/>
<dbReference type="OrthoDB" id="1409865at2"/>
<dbReference type="STRING" id="742726.HMPREF9448_00777"/>
<evidence type="ECO:0000313" key="2">
    <source>
        <dbReference type="EMBL" id="EJZ65396.1"/>
    </source>
</evidence>
<dbReference type="RefSeq" id="WP_008861271.1">
    <property type="nucleotide sequence ID" value="NZ_JH815203.1"/>
</dbReference>